<dbReference type="PANTHER" id="PTHR47812:SF2">
    <property type="entry name" value="SMR (SMALL MUTS RELATED) DOMAIN-CONTAINING PROTEIN"/>
    <property type="match status" value="1"/>
</dbReference>
<name>A0A5N6P3X8_9ASTR</name>
<dbReference type="SUPFAM" id="SSF160443">
    <property type="entry name" value="SMR domain-like"/>
    <property type="match status" value="1"/>
</dbReference>
<evidence type="ECO:0000259" key="2">
    <source>
        <dbReference type="PROSITE" id="PS50828"/>
    </source>
</evidence>
<dbReference type="Gene3D" id="3.30.1370.110">
    <property type="match status" value="1"/>
</dbReference>
<protein>
    <recommendedName>
        <fullName evidence="2">Smr domain-containing protein</fullName>
    </recommendedName>
</protein>
<dbReference type="PANTHER" id="PTHR47812">
    <property type="entry name" value="SMR (SMALL MUTS RELATED) DOMAIN-CONTAINING PROTEIN"/>
    <property type="match status" value="1"/>
</dbReference>
<reference evidence="3 4" key="1">
    <citation type="submission" date="2019-05" db="EMBL/GenBank/DDBJ databases">
        <title>Mikania micrantha, genome provides insights into the molecular mechanism of rapid growth.</title>
        <authorList>
            <person name="Liu B."/>
        </authorList>
    </citation>
    <scope>NUCLEOTIDE SEQUENCE [LARGE SCALE GENOMIC DNA]</scope>
    <source>
        <strain evidence="3">NLD-2019</strain>
        <tissue evidence="3">Leaf</tissue>
    </source>
</reference>
<dbReference type="EMBL" id="SZYD01000006">
    <property type="protein sequence ID" value="KAD5960366.1"/>
    <property type="molecule type" value="Genomic_DNA"/>
</dbReference>
<sequence length="429" mass="48627">MKGDLNGKVNRKREDEVEVVQGNGNEDDGPYTQKKAMCCLCYSKMSRRRTKTPGWAAFDPKMQHKQVTTQNDPYPPISSALEHHQNPSRYGDLTGKPFLSVLAHSSCDPAKEDATHSPLIKDSQNENRTSECINSIPQLYEKLKVDHSWATENLIEDIVAAVDNDIEKALILLNEMAPQDMLPDKKEIELDDIMEDGLTATIEEHFYDYTDSVKLVLDNDVPLRFMMDMSKIPVEPEWEDDDMYKMHRKPAIMAMRLASRHSKAASEAYLRRDHAAAQEYSSKAREEWSNVKKLNAKAAKEILAIRNCENDDWKLDLHGLHATEAVQVLLEHLLKIESQLSGTHSTKFDKTNLKGGLETEKSDRQQLSKPKLLEVITGKGNHSRGEAALPAAIKSFLSEKGYYYYEARTGVIMVQPKFRQLSTAVPIIK</sequence>
<gene>
    <name evidence="3" type="ORF">E3N88_11838</name>
</gene>
<dbReference type="Proteomes" id="UP000326396">
    <property type="component" value="Linkage Group LG14"/>
</dbReference>
<dbReference type="InterPro" id="IPR036063">
    <property type="entry name" value="Smr_dom_sf"/>
</dbReference>
<feature type="region of interest" description="Disordered" evidence="1">
    <location>
        <begin position="1"/>
        <end position="29"/>
    </location>
</feature>
<evidence type="ECO:0000313" key="4">
    <source>
        <dbReference type="Proteomes" id="UP000326396"/>
    </source>
</evidence>
<keyword evidence="4" id="KW-1185">Reference proteome</keyword>
<dbReference type="InterPro" id="IPR002625">
    <property type="entry name" value="Smr_dom"/>
</dbReference>
<feature type="domain" description="Smr" evidence="2">
    <location>
        <begin position="315"/>
        <end position="417"/>
    </location>
</feature>
<evidence type="ECO:0000313" key="3">
    <source>
        <dbReference type="EMBL" id="KAD5960366.1"/>
    </source>
</evidence>
<accession>A0A5N6P3X8</accession>
<dbReference type="InterPro" id="IPR013899">
    <property type="entry name" value="DUF1771"/>
</dbReference>
<dbReference type="AlphaFoldDB" id="A0A5N6P3X8"/>
<feature type="compositionally biased region" description="Basic and acidic residues" evidence="1">
    <location>
        <begin position="346"/>
        <end position="366"/>
    </location>
</feature>
<dbReference type="PROSITE" id="PS50828">
    <property type="entry name" value="SMR"/>
    <property type="match status" value="1"/>
</dbReference>
<evidence type="ECO:0000256" key="1">
    <source>
        <dbReference type="SAM" id="MobiDB-lite"/>
    </source>
</evidence>
<dbReference type="SMART" id="SM01162">
    <property type="entry name" value="DUF1771"/>
    <property type="match status" value="1"/>
</dbReference>
<dbReference type="Pfam" id="PF08590">
    <property type="entry name" value="DUF1771"/>
    <property type="match status" value="1"/>
</dbReference>
<feature type="region of interest" description="Disordered" evidence="1">
    <location>
        <begin position="345"/>
        <end position="368"/>
    </location>
</feature>
<organism evidence="3 4">
    <name type="scientific">Mikania micrantha</name>
    <name type="common">bitter vine</name>
    <dbReference type="NCBI Taxonomy" id="192012"/>
    <lineage>
        <taxon>Eukaryota</taxon>
        <taxon>Viridiplantae</taxon>
        <taxon>Streptophyta</taxon>
        <taxon>Embryophyta</taxon>
        <taxon>Tracheophyta</taxon>
        <taxon>Spermatophyta</taxon>
        <taxon>Magnoliopsida</taxon>
        <taxon>eudicotyledons</taxon>
        <taxon>Gunneridae</taxon>
        <taxon>Pentapetalae</taxon>
        <taxon>asterids</taxon>
        <taxon>campanulids</taxon>
        <taxon>Asterales</taxon>
        <taxon>Asteraceae</taxon>
        <taxon>Asteroideae</taxon>
        <taxon>Heliantheae alliance</taxon>
        <taxon>Eupatorieae</taxon>
        <taxon>Mikania</taxon>
    </lineage>
</organism>
<dbReference type="OrthoDB" id="3231855at2759"/>
<comment type="caution">
    <text evidence="3">The sequence shown here is derived from an EMBL/GenBank/DDBJ whole genome shotgun (WGS) entry which is preliminary data.</text>
</comment>
<proteinExistence type="predicted"/>
<dbReference type="SMART" id="SM00463">
    <property type="entry name" value="SMR"/>
    <property type="match status" value="1"/>
</dbReference>